<name>A0A1V4SM72_RUMHU</name>
<reference evidence="7 8" key="1">
    <citation type="submission" date="2017-03" db="EMBL/GenBank/DDBJ databases">
        <title>Genome sequence of Clostridium hungatei DSM 14427.</title>
        <authorList>
            <person name="Poehlein A."/>
            <person name="Daniel R."/>
        </authorList>
    </citation>
    <scope>NUCLEOTIDE SEQUENCE [LARGE SCALE GENOMIC DNA]</scope>
    <source>
        <strain evidence="7 8">DSM 14427</strain>
    </source>
</reference>
<keyword evidence="1" id="KW-1003">Cell membrane</keyword>
<keyword evidence="5" id="KW-0449">Lipoprotein</keyword>
<dbReference type="PROSITE" id="PS51257">
    <property type="entry name" value="PROKAR_LIPOPROTEIN"/>
    <property type="match status" value="1"/>
</dbReference>
<dbReference type="PANTHER" id="PTHR43649:SF33">
    <property type="entry name" value="POLYGALACTURONAN_RHAMNOGALACTURONAN-BINDING PROTEIN YTCQ"/>
    <property type="match status" value="1"/>
</dbReference>
<evidence type="ECO:0000313" key="8">
    <source>
        <dbReference type="Proteomes" id="UP000191554"/>
    </source>
</evidence>
<evidence type="ECO:0000256" key="2">
    <source>
        <dbReference type="ARBA" id="ARBA00022729"/>
    </source>
</evidence>
<dbReference type="AlphaFoldDB" id="A0A1V4SM72"/>
<evidence type="ECO:0000313" key="7">
    <source>
        <dbReference type="EMBL" id="OPX44979.1"/>
    </source>
</evidence>
<evidence type="ECO:0000256" key="4">
    <source>
        <dbReference type="ARBA" id="ARBA00023139"/>
    </source>
</evidence>
<comment type="caution">
    <text evidence="7">The sequence shown here is derived from an EMBL/GenBank/DDBJ whole genome shotgun (WGS) entry which is preliminary data.</text>
</comment>
<feature type="chain" id="PRO_5039628706" evidence="6">
    <location>
        <begin position="25"/>
        <end position="440"/>
    </location>
</feature>
<proteinExistence type="predicted"/>
<organism evidence="7 8">
    <name type="scientific">Ruminiclostridium hungatei</name>
    <name type="common">Clostridium hungatei</name>
    <dbReference type="NCBI Taxonomy" id="48256"/>
    <lineage>
        <taxon>Bacteria</taxon>
        <taxon>Bacillati</taxon>
        <taxon>Bacillota</taxon>
        <taxon>Clostridia</taxon>
        <taxon>Eubacteriales</taxon>
        <taxon>Oscillospiraceae</taxon>
        <taxon>Ruminiclostridium</taxon>
    </lineage>
</organism>
<dbReference type="InterPro" id="IPR050490">
    <property type="entry name" value="Bact_solute-bd_prot1"/>
</dbReference>
<dbReference type="EMBL" id="MZGX01000006">
    <property type="protein sequence ID" value="OPX44979.1"/>
    <property type="molecule type" value="Genomic_DNA"/>
</dbReference>
<evidence type="ECO:0000256" key="5">
    <source>
        <dbReference type="ARBA" id="ARBA00023288"/>
    </source>
</evidence>
<dbReference type="PANTHER" id="PTHR43649">
    <property type="entry name" value="ARABINOSE-BINDING PROTEIN-RELATED"/>
    <property type="match status" value="1"/>
</dbReference>
<dbReference type="STRING" id="48256.CLHUN_12110"/>
<keyword evidence="3" id="KW-0472">Membrane</keyword>
<accession>A0A1V4SM72</accession>
<sequence length="440" mass="49143">MKKLINTLMIILLLASLIGCGKQAGTAPAGGNPSIEHKPVTLQIFQNLTLTDSEYVKLIEEPVKKKFPWITLIRTSASSSNLTLEDVIASGNVPDLIYGNITSYYAYEKLGLIYDLADFIKKYNFDINRIKPGILESIKNQSETGNIYTLPFNANIPILYYNKDIFDKFGVPYPSDEQITWEEAIELGKKLTRTDNGVNYVGLDVEDGPIRIYESLGLQLIDPETEKAAVVSNPGWKRVFDVVKSSFEVPGYIQGENYIYNIDNFLKTQNLAMRVAPLANMVGKLDDLLAAGKPINWGIAPPPTFKEAPGKGPEYSIHTWYITSQSKYKDEAFQVISYILSDEVQRILARNGRVPAIVNPELEKEYGADLPALQGLNVQNVFKAEPQPISKDHPYETEVAAFLKDAYKELAIGNVDVNTSLRNLEEKINKKIDQLKVAGK</sequence>
<evidence type="ECO:0000256" key="3">
    <source>
        <dbReference type="ARBA" id="ARBA00023136"/>
    </source>
</evidence>
<keyword evidence="2 6" id="KW-0732">Signal</keyword>
<gene>
    <name evidence="7" type="primary">msmE_1</name>
    <name evidence="7" type="ORF">CLHUN_12110</name>
</gene>
<evidence type="ECO:0000256" key="6">
    <source>
        <dbReference type="SAM" id="SignalP"/>
    </source>
</evidence>
<keyword evidence="8" id="KW-1185">Reference proteome</keyword>
<keyword evidence="4" id="KW-0564">Palmitate</keyword>
<protein>
    <submittedName>
        <fullName evidence="7">Multiple sugar-binding protein</fullName>
    </submittedName>
</protein>
<feature type="signal peptide" evidence="6">
    <location>
        <begin position="1"/>
        <end position="24"/>
    </location>
</feature>
<dbReference type="Proteomes" id="UP000191554">
    <property type="component" value="Unassembled WGS sequence"/>
</dbReference>
<dbReference type="InterPro" id="IPR006059">
    <property type="entry name" value="SBP"/>
</dbReference>
<dbReference type="RefSeq" id="WP_165755677.1">
    <property type="nucleotide sequence ID" value="NZ_MZGX01000006.1"/>
</dbReference>
<dbReference type="Pfam" id="PF01547">
    <property type="entry name" value="SBP_bac_1"/>
    <property type="match status" value="1"/>
</dbReference>
<dbReference type="Gene3D" id="3.40.190.10">
    <property type="entry name" value="Periplasmic binding protein-like II"/>
    <property type="match status" value="1"/>
</dbReference>
<dbReference type="SUPFAM" id="SSF53850">
    <property type="entry name" value="Periplasmic binding protein-like II"/>
    <property type="match status" value="1"/>
</dbReference>
<evidence type="ECO:0000256" key="1">
    <source>
        <dbReference type="ARBA" id="ARBA00022475"/>
    </source>
</evidence>